<keyword evidence="2" id="KW-1185">Reference proteome</keyword>
<accession>A0A0D8IC78</accession>
<dbReference type="STRING" id="84022.CACET_c12920"/>
<gene>
    <name evidence="1" type="ORF">CACET_c12920</name>
</gene>
<evidence type="ECO:0000313" key="1">
    <source>
        <dbReference type="EMBL" id="AKL94757.1"/>
    </source>
</evidence>
<dbReference type="KEGG" id="cace:CACET_c12920"/>
<protein>
    <submittedName>
        <fullName evidence="1">Uncharacterized protein</fullName>
    </submittedName>
</protein>
<proteinExistence type="predicted"/>
<dbReference type="OrthoDB" id="1952729at2"/>
<evidence type="ECO:0000313" key="2">
    <source>
        <dbReference type="Proteomes" id="UP000035704"/>
    </source>
</evidence>
<dbReference type="RefSeq" id="WP_044823550.1">
    <property type="nucleotide sequence ID" value="NZ_CP009687.1"/>
</dbReference>
<name>A0A0D8IC78_9CLOT</name>
<dbReference type="AlphaFoldDB" id="A0A0D8IC78"/>
<sequence length="231" mass="25985">MVIKITEKPVISIATGKVLGALKGLIYKDNKVTSLYCEFEDSYFYIPIENAYIGSDAVMLKVTKDIKMFHTEVAKKVYTENGAEVGTVTSIEMNDFFDITGIIVNNLFIEIDKILCMENTIIVKMEKKDMEDSILESTNKIVDTDIKDVSDNQDTEIAEALSEGEIDAKDIGEDMTIEIDQRYNHLCGKKLLEDITIIKETYEKGTLIDAPLIQFAITNNAIVKLIMNTED</sequence>
<reference evidence="1 2" key="1">
    <citation type="submission" date="2014-10" db="EMBL/GenBank/DDBJ databases">
        <title>Genome sequence of Clostridium aceticum DSM 1496.</title>
        <authorList>
            <person name="Poehlein A."/>
            <person name="Schiel-Bengelsdorf B."/>
            <person name="Gottschalk G."/>
            <person name="Duerre P."/>
            <person name="Daniel R."/>
        </authorList>
    </citation>
    <scope>NUCLEOTIDE SEQUENCE [LARGE SCALE GENOMIC DNA]</scope>
    <source>
        <strain evidence="1 2">DSM 1496</strain>
    </source>
</reference>
<dbReference type="Proteomes" id="UP000035704">
    <property type="component" value="Chromosome"/>
</dbReference>
<dbReference type="EMBL" id="CP009687">
    <property type="protein sequence ID" value="AKL94757.1"/>
    <property type="molecule type" value="Genomic_DNA"/>
</dbReference>
<organism evidence="1 2">
    <name type="scientific">Clostridium aceticum</name>
    <dbReference type="NCBI Taxonomy" id="84022"/>
    <lineage>
        <taxon>Bacteria</taxon>
        <taxon>Bacillati</taxon>
        <taxon>Bacillota</taxon>
        <taxon>Clostridia</taxon>
        <taxon>Eubacteriales</taxon>
        <taxon>Clostridiaceae</taxon>
        <taxon>Clostridium</taxon>
    </lineage>
</organism>
<dbReference type="PATRIC" id="fig|84022.5.peg.2749"/>